<proteinExistence type="predicted"/>
<dbReference type="InterPro" id="IPR022812">
    <property type="entry name" value="Dynamin"/>
</dbReference>
<reference evidence="3 4" key="1">
    <citation type="submission" date="2016-10" db="EMBL/GenBank/DDBJ databases">
        <authorList>
            <person name="de Groot N.N."/>
        </authorList>
    </citation>
    <scope>NUCLEOTIDE SEQUENCE [LARGE SCALE GENOMIC DNA]</scope>
    <source>
        <strain evidence="3 4">DSM 12130</strain>
    </source>
</reference>
<dbReference type="Pfam" id="PF00350">
    <property type="entry name" value="Dynamin_N"/>
    <property type="match status" value="1"/>
</dbReference>
<name>A0A1H0TLS9_9BACT</name>
<feature type="transmembrane region" description="Helical" evidence="1">
    <location>
        <begin position="309"/>
        <end position="328"/>
    </location>
</feature>
<keyword evidence="1" id="KW-0812">Transmembrane</keyword>
<dbReference type="AlphaFoldDB" id="A0A1H0TLS9"/>
<evidence type="ECO:0000313" key="3">
    <source>
        <dbReference type="EMBL" id="SDP54997.1"/>
    </source>
</evidence>
<sequence>MMNEKELQKQLQTKVKKKLEPLFAKYNMDFAGIDASLKWKPLVLIIGNYSSGKSTLINELVGQQIQRVGQAPTDDSFTVITAGGGSDYVEIPGSTLVNDENLPFGHFKSYGEKLISHICMKQINSPLLENMAIIDSPGMLDATSEKDRGYNYLEVLGELAKLSDLIVLMFDPHKAGTIKESYEVIRNTLPEKSGEHRIVFVMSRIDECDNLSDFTRSYGTLCWNMSQMTGRKDIPHVYLTYSPSAVNPDSVAEGWPQERDELIAKITQASGFRINHILEDIDRQVNEVELVAETVNEFLKKAGKVFRKFTNITVAIALVLFFFGDLVLNSILGFPESTLIASIRTSQFGLVNLVIPLVLCVATLVVGALGFSRIAFKQLQKKTLANCRSLVKLDSDYRKNLWAKMEVKIIENIKGMKVKDLWTGYGRSYNKIQNFLQNDLKRYYEKIVT</sequence>
<dbReference type="PRINTS" id="PR00195">
    <property type="entry name" value="DYNAMIN"/>
</dbReference>
<feature type="transmembrane region" description="Helical" evidence="1">
    <location>
        <begin position="348"/>
        <end position="371"/>
    </location>
</feature>
<dbReference type="Gene3D" id="3.40.50.300">
    <property type="entry name" value="P-loop containing nucleotide triphosphate hydrolases"/>
    <property type="match status" value="1"/>
</dbReference>
<evidence type="ECO:0000256" key="1">
    <source>
        <dbReference type="SAM" id="Phobius"/>
    </source>
</evidence>
<protein>
    <submittedName>
        <fullName evidence="3">Dynamin family protein</fullName>
    </submittedName>
</protein>
<feature type="domain" description="Dynamin N-terminal" evidence="2">
    <location>
        <begin position="43"/>
        <end position="201"/>
    </location>
</feature>
<evidence type="ECO:0000259" key="2">
    <source>
        <dbReference type="Pfam" id="PF00350"/>
    </source>
</evidence>
<keyword evidence="1" id="KW-0472">Membrane</keyword>
<accession>A0A1H0TLS9</accession>
<dbReference type="Proteomes" id="UP000199073">
    <property type="component" value="Unassembled WGS sequence"/>
</dbReference>
<evidence type="ECO:0000313" key="4">
    <source>
        <dbReference type="Proteomes" id="UP000199073"/>
    </source>
</evidence>
<keyword evidence="4" id="KW-1185">Reference proteome</keyword>
<dbReference type="EMBL" id="FNJI01000025">
    <property type="protein sequence ID" value="SDP54997.1"/>
    <property type="molecule type" value="Genomic_DNA"/>
</dbReference>
<dbReference type="InterPro" id="IPR027417">
    <property type="entry name" value="P-loop_NTPase"/>
</dbReference>
<dbReference type="PANTHER" id="PTHR43681">
    <property type="entry name" value="TRANSMEMBRANE GTPASE FZO"/>
    <property type="match status" value="1"/>
</dbReference>
<dbReference type="InterPro" id="IPR045063">
    <property type="entry name" value="Dynamin_N"/>
</dbReference>
<gene>
    <name evidence="3" type="ORF">SAMN05660330_03150</name>
</gene>
<dbReference type="RefSeq" id="WP_245695182.1">
    <property type="nucleotide sequence ID" value="NZ_FNJI01000025.1"/>
</dbReference>
<dbReference type="SUPFAM" id="SSF52540">
    <property type="entry name" value="P-loop containing nucleoside triphosphate hydrolases"/>
    <property type="match status" value="1"/>
</dbReference>
<dbReference type="PANTHER" id="PTHR43681:SF1">
    <property type="entry name" value="SARCALUMENIN"/>
    <property type="match status" value="1"/>
</dbReference>
<dbReference type="STRING" id="91360.SAMN05660330_03150"/>
<organism evidence="3 4">
    <name type="scientific">Desulforhopalus singaporensis</name>
    <dbReference type="NCBI Taxonomy" id="91360"/>
    <lineage>
        <taxon>Bacteria</taxon>
        <taxon>Pseudomonadati</taxon>
        <taxon>Thermodesulfobacteriota</taxon>
        <taxon>Desulfobulbia</taxon>
        <taxon>Desulfobulbales</taxon>
        <taxon>Desulfocapsaceae</taxon>
        <taxon>Desulforhopalus</taxon>
    </lineage>
</organism>
<keyword evidence="1" id="KW-1133">Transmembrane helix</keyword>
<dbReference type="InterPro" id="IPR051943">
    <property type="entry name" value="TRAFAC_Dynamin-like_GTPase"/>
</dbReference>